<keyword evidence="2" id="KW-1185">Reference proteome</keyword>
<name>A0A432V447_9HYPH</name>
<dbReference type="Proteomes" id="UP000281647">
    <property type="component" value="Unassembled WGS sequence"/>
</dbReference>
<sequence>MTFSRPEHQIIADLLGRTDGQFLLDSKCWFGGGTAIVLRLGEYRRSLDLDFLCSHAEGYRELRNAAVRMGSRAFFPREAVSARDPRIDQYGIRMFLIYRELPIKVEIVREARIDVEGEMDPALNIPTLIVPDMFAEKLLANADRCMDRSVGYRDAIDLGKLIQIYGGIPDSAVKKATHAYGADIERKLVWAINRLQNPEELRYAAEMLLMDRRAAAEAIEALRSECRGLWSESGPDE</sequence>
<evidence type="ECO:0000313" key="2">
    <source>
        <dbReference type="Proteomes" id="UP000281647"/>
    </source>
</evidence>
<evidence type="ECO:0000313" key="1">
    <source>
        <dbReference type="EMBL" id="RUM96929.1"/>
    </source>
</evidence>
<dbReference type="EMBL" id="RKST01000015">
    <property type="protein sequence ID" value="RUM96929.1"/>
    <property type="molecule type" value="Genomic_DNA"/>
</dbReference>
<organism evidence="1 2">
    <name type="scientific">Borborobacter arsenicus</name>
    <dbReference type="NCBI Taxonomy" id="1851146"/>
    <lineage>
        <taxon>Bacteria</taxon>
        <taxon>Pseudomonadati</taxon>
        <taxon>Pseudomonadota</taxon>
        <taxon>Alphaproteobacteria</taxon>
        <taxon>Hyphomicrobiales</taxon>
        <taxon>Phyllobacteriaceae</taxon>
        <taxon>Borborobacter</taxon>
    </lineage>
</organism>
<dbReference type="Pfam" id="PF08843">
    <property type="entry name" value="AbiEii"/>
    <property type="match status" value="1"/>
</dbReference>
<dbReference type="RefSeq" id="WP_128627430.1">
    <property type="nucleotide sequence ID" value="NZ_RKST01000015.1"/>
</dbReference>
<gene>
    <name evidence="1" type="ORF">EET67_15435</name>
</gene>
<dbReference type="InterPro" id="IPR014942">
    <property type="entry name" value="AbiEii"/>
</dbReference>
<protein>
    <recommendedName>
        <fullName evidence="3">Nucleotidyl transferase AbiEii/AbiGii toxin family protein</fullName>
    </recommendedName>
</protein>
<dbReference type="AlphaFoldDB" id="A0A432V447"/>
<reference evidence="1 2" key="1">
    <citation type="submission" date="2018-11" db="EMBL/GenBank/DDBJ databases">
        <title>Pseudaminobacter arsenicus sp. nov., an arsenic-resistant bacterium isolated from arsenic-rich aquifers.</title>
        <authorList>
            <person name="Mu Y."/>
        </authorList>
    </citation>
    <scope>NUCLEOTIDE SEQUENCE [LARGE SCALE GENOMIC DNA]</scope>
    <source>
        <strain evidence="1 2">CB3</strain>
    </source>
</reference>
<evidence type="ECO:0008006" key="3">
    <source>
        <dbReference type="Google" id="ProtNLM"/>
    </source>
</evidence>
<dbReference type="OrthoDB" id="5508069at2"/>
<accession>A0A432V447</accession>
<comment type="caution">
    <text evidence="1">The sequence shown here is derived from an EMBL/GenBank/DDBJ whole genome shotgun (WGS) entry which is preliminary data.</text>
</comment>
<proteinExistence type="predicted"/>